<dbReference type="AlphaFoldDB" id="A0A1L7X1Q5"/>
<dbReference type="EMBL" id="FJOG01000013">
    <property type="protein sequence ID" value="CZR58899.1"/>
    <property type="molecule type" value="Genomic_DNA"/>
</dbReference>
<dbReference type="Proteomes" id="UP000184330">
    <property type="component" value="Unassembled WGS sequence"/>
</dbReference>
<protein>
    <submittedName>
        <fullName evidence="1">Uncharacterized protein</fullName>
    </submittedName>
</protein>
<gene>
    <name evidence="1" type="ORF">PAC_08791</name>
</gene>
<sequence>MSVLLHRSLLGNGVGLRATVLTRGSLRVGKAAGNVDPGMWIGRIRQIAYTYIPKWMLQNSSIPKALVTPSATLPSAFDNPLSSPAVKLPTIPENSSSLNKCSHVLPSAAARAPSRVVSKDWIMLARGSIADVVAAAAGCDDVTVTVKLLDGINEGGTPPVGLTTLVSLGTEVP</sequence>
<organism evidence="1 2">
    <name type="scientific">Phialocephala subalpina</name>
    <dbReference type="NCBI Taxonomy" id="576137"/>
    <lineage>
        <taxon>Eukaryota</taxon>
        <taxon>Fungi</taxon>
        <taxon>Dikarya</taxon>
        <taxon>Ascomycota</taxon>
        <taxon>Pezizomycotina</taxon>
        <taxon>Leotiomycetes</taxon>
        <taxon>Helotiales</taxon>
        <taxon>Mollisiaceae</taxon>
        <taxon>Phialocephala</taxon>
        <taxon>Phialocephala fortinii species complex</taxon>
    </lineage>
</organism>
<evidence type="ECO:0000313" key="1">
    <source>
        <dbReference type="EMBL" id="CZR58899.1"/>
    </source>
</evidence>
<evidence type="ECO:0000313" key="2">
    <source>
        <dbReference type="Proteomes" id="UP000184330"/>
    </source>
</evidence>
<reference evidence="1 2" key="1">
    <citation type="submission" date="2016-03" db="EMBL/GenBank/DDBJ databases">
        <authorList>
            <person name="Ploux O."/>
        </authorList>
    </citation>
    <scope>NUCLEOTIDE SEQUENCE [LARGE SCALE GENOMIC DNA]</scope>
    <source>
        <strain evidence="1 2">UAMH 11012</strain>
    </source>
</reference>
<name>A0A1L7X1Q5_9HELO</name>
<proteinExistence type="predicted"/>
<keyword evidence="2" id="KW-1185">Reference proteome</keyword>
<accession>A0A1L7X1Q5</accession>